<dbReference type="GO" id="GO:0009401">
    <property type="term" value="P:phosphoenolpyruvate-dependent sugar phosphotransferase system"/>
    <property type="evidence" value="ECO:0007669"/>
    <property type="project" value="InterPro"/>
</dbReference>
<dbReference type="Pfam" id="PF05043">
    <property type="entry name" value="Mga"/>
    <property type="match status" value="1"/>
</dbReference>
<keyword evidence="10" id="KW-1185">Reference proteome</keyword>
<keyword evidence="5" id="KW-0804">Transcription</keyword>
<name>A0A1Q8E6X8_9STRE</name>
<dbReference type="GO" id="GO:0008982">
    <property type="term" value="F:protein-N(PI)-phosphohistidine-sugar phosphotransferase activity"/>
    <property type="evidence" value="ECO:0007669"/>
    <property type="project" value="InterPro"/>
</dbReference>
<keyword evidence="1" id="KW-0808">Transferase</keyword>
<evidence type="ECO:0000313" key="9">
    <source>
        <dbReference type="EMBL" id="OLF47541.1"/>
    </source>
</evidence>
<dbReference type="EMBL" id="MSJM01000006">
    <property type="protein sequence ID" value="OLF47541.1"/>
    <property type="molecule type" value="Genomic_DNA"/>
</dbReference>
<dbReference type="Gene3D" id="3.40.50.2300">
    <property type="match status" value="1"/>
</dbReference>
<dbReference type="InterPro" id="IPR050661">
    <property type="entry name" value="BglG_antiterminators"/>
</dbReference>
<evidence type="ECO:0000256" key="2">
    <source>
        <dbReference type="ARBA" id="ARBA00022737"/>
    </source>
</evidence>
<dbReference type="InterPro" id="IPR013196">
    <property type="entry name" value="HTH_11"/>
</dbReference>
<evidence type="ECO:0000256" key="5">
    <source>
        <dbReference type="ARBA" id="ARBA00023163"/>
    </source>
</evidence>
<dbReference type="SUPFAM" id="SSF52794">
    <property type="entry name" value="PTS system IIB component-like"/>
    <property type="match status" value="1"/>
</dbReference>
<dbReference type="OrthoDB" id="3239954at2"/>
<dbReference type="RefSeq" id="WP_075105217.1">
    <property type="nucleotide sequence ID" value="NZ_MSJM01000006.1"/>
</dbReference>
<dbReference type="InterPro" id="IPR011608">
    <property type="entry name" value="PRD"/>
</dbReference>
<dbReference type="AlphaFoldDB" id="A0A1Q8E6X8"/>
<dbReference type="Proteomes" id="UP000186890">
    <property type="component" value="Unassembled WGS sequence"/>
</dbReference>
<feature type="domain" description="PRD" evidence="8">
    <location>
        <begin position="291"/>
        <end position="398"/>
    </location>
</feature>
<evidence type="ECO:0000259" key="6">
    <source>
        <dbReference type="PROSITE" id="PS51094"/>
    </source>
</evidence>
<dbReference type="PANTHER" id="PTHR30185">
    <property type="entry name" value="CRYPTIC BETA-GLUCOSIDE BGL OPERON ANTITERMINATOR"/>
    <property type="match status" value="1"/>
</dbReference>
<evidence type="ECO:0000256" key="1">
    <source>
        <dbReference type="ARBA" id="ARBA00022679"/>
    </source>
</evidence>
<dbReference type="CDD" id="cd05568">
    <property type="entry name" value="PTS_IIB_bgl_like"/>
    <property type="match status" value="1"/>
</dbReference>
<accession>A0A1Q8E6X8</accession>
<dbReference type="InterPro" id="IPR013011">
    <property type="entry name" value="PTS_EIIB_2"/>
</dbReference>
<dbReference type="Pfam" id="PF00874">
    <property type="entry name" value="PRD"/>
    <property type="match status" value="1"/>
</dbReference>
<feature type="domain" description="PTS EIIA type-2" evidence="6">
    <location>
        <begin position="506"/>
        <end position="642"/>
    </location>
</feature>
<organism evidence="9 10">
    <name type="scientific">Streptococcus cuniculi</name>
    <dbReference type="NCBI Taxonomy" id="1432788"/>
    <lineage>
        <taxon>Bacteria</taxon>
        <taxon>Bacillati</taxon>
        <taxon>Bacillota</taxon>
        <taxon>Bacilli</taxon>
        <taxon>Lactobacillales</taxon>
        <taxon>Streptococcaceae</taxon>
        <taxon>Streptococcus</taxon>
    </lineage>
</organism>
<dbReference type="Gene3D" id="1.10.1790.10">
    <property type="entry name" value="PRD domain"/>
    <property type="match status" value="1"/>
</dbReference>
<dbReference type="InterPro" id="IPR002178">
    <property type="entry name" value="PTS_EIIA_type-2_dom"/>
</dbReference>
<dbReference type="InterPro" id="IPR036388">
    <property type="entry name" value="WH-like_DNA-bd_sf"/>
</dbReference>
<evidence type="ECO:0000313" key="10">
    <source>
        <dbReference type="Proteomes" id="UP000186890"/>
    </source>
</evidence>
<proteinExistence type="predicted"/>
<dbReference type="PANTHER" id="PTHR30185:SF18">
    <property type="entry name" value="TRANSCRIPTIONAL REGULATOR MTLR"/>
    <property type="match status" value="1"/>
</dbReference>
<evidence type="ECO:0000256" key="3">
    <source>
        <dbReference type="ARBA" id="ARBA00023015"/>
    </source>
</evidence>
<dbReference type="PROSITE" id="PS51372">
    <property type="entry name" value="PRD_2"/>
    <property type="match status" value="1"/>
</dbReference>
<dbReference type="Gene3D" id="1.10.10.10">
    <property type="entry name" value="Winged helix-like DNA-binding domain superfamily/Winged helix DNA-binding domain"/>
    <property type="match status" value="2"/>
</dbReference>
<comment type="caution">
    <text evidence="9">The sequence shown here is derived from an EMBL/GenBank/DDBJ whole genome shotgun (WGS) entry which is preliminary data.</text>
</comment>
<protein>
    <submittedName>
        <fullName evidence="9">Uncharacterized protein</fullName>
    </submittedName>
</protein>
<dbReference type="Gene3D" id="3.40.930.10">
    <property type="entry name" value="Mannitol-specific EII, Chain A"/>
    <property type="match status" value="1"/>
</dbReference>
<dbReference type="SUPFAM" id="SSF55804">
    <property type="entry name" value="Phoshotransferase/anion transport protein"/>
    <property type="match status" value="1"/>
</dbReference>
<dbReference type="Pfam" id="PF00359">
    <property type="entry name" value="PTS_EIIA_2"/>
    <property type="match status" value="1"/>
</dbReference>
<dbReference type="Pfam" id="PF08279">
    <property type="entry name" value="HTH_11"/>
    <property type="match status" value="1"/>
</dbReference>
<dbReference type="PROSITE" id="PS51099">
    <property type="entry name" value="PTS_EIIB_TYPE_2"/>
    <property type="match status" value="1"/>
</dbReference>
<dbReference type="InterPro" id="IPR036634">
    <property type="entry name" value="PRD_sf"/>
</dbReference>
<sequence>MNPRQINILRDLMAANDYVTAQDLSSKYAVSTKTAYADLQIINEELSSFGVTIEKTPRRGIRLQVGQNDKRKILEFVEQSNHDGMDEDSQFHRECDLLKELILGSGTIDVLDWSVGHFISEASIRRDLERLEQYLKTYHVSLMKKSGRVSLVGQEEDIRKFFRDFIIQHFDLSSLQYEEGLAHFFPAKLIRNVVESVKKSSNFYHFRTSEQYRVYLVLDLLISSRRYLQGNSIVESNVSVGVENLQQYEVYIIAGELLSQSTGIAMNLITDAEIRNICYTLLSVGYETEMVQQSDLKKTVEQFIARVSELSGVDFRSDEHLFQMLVNHTQPMIYRLKSGINIKNQITENIKTRYSALYYIVWLASKSLSEKYAVEFFDAEIAFLTIYFEISVEKMTTPLTIYVICPHGLATSELIMSSLRRTISNFDHLVNMDMRELTEEKLQQADLIISSIHLEQFSIDYIQVSPIVTDEELEIIQHAYSSLTKGNRNMLSAIHDNTSFSKSVIRDLLQTNILLHQSCQSVEDCIRKMVGKTSLRNQRNKRFLESVLAREKLGSTSVYTGIALPHADPAFVAESQLVIMTLDKPILWGQNMIKVVVLIAIAEKDEELYKKALISLYSKIDSTDYIDTLHAIENQADFIDCL</sequence>
<keyword evidence="2" id="KW-0677">Repeat</keyword>
<dbReference type="InterPro" id="IPR007737">
    <property type="entry name" value="Mga_HTH"/>
</dbReference>
<evidence type="ECO:0000259" key="8">
    <source>
        <dbReference type="PROSITE" id="PS51372"/>
    </source>
</evidence>
<dbReference type="InterPro" id="IPR036095">
    <property type="entry name" value="PTS_EIIB-like_sf"/>
</dbReference>
<evidence type="ECO:0000259" key="7">
    <source>
        <dbReference type="PROSITE" id="PS51099"/>
    </source>
</evidence>
<keyword evidence="4" id="KW-0010">Activator</keyword>
<gene>
    <name evidence="9" type="ORF">BU202_07740</name>
</gene>
<dbReference type="PROSITE" id="PS51094">
    <property type="entry name" value="PTS_EIIA_TYPE_2"/>
    <property type="match status" value="1"/>
</dbReference>
<dbReference type="SUPFAM" id="SSF63520">
    <property type="entry name" value="PTS-regulatory domain, PRD"/>
    <property type="match status" value="1"/>
</dbReference>
<dbReference type="GO" id="GO:0006355">
    <property type="term" value="P:regulation of DNA-templated transcription"/>
    <property type="evidence" value="ECO:0007669"/>
    <property type="project" value="InterPro"/>
</dbReference>
<dbReference type="InterPro" id="IPR016152">
    <property type="entry name" value="PTrfase/Anion_transptr"/>
</dbReference>
<reference evidence="10" key="1">
    <citation type="submission" date="2016-12" db="EMBL/GenBank/DDBJ databases">
        <authorList>
            <person name="Gulvik C.A."/>
        </authorList>
    </citation>
    <scope>NUCLEOTIDE SEQUENCE [LARGE SCALE GENOMIC DNA]</scope>
    <source>
        <strain evidence="10">NED12-00049-6B</strain>
    </source>
</reference>
<keyword evidence="3" id="KW-0805">Transcription regulation</keyword>
<feature type="domain" description="PTS EIIB type-2" evidence="7">
    <location>
        <begin position="399"/>
        <end position="488"/>
    </location>
</feature>
<evidence type="ECO:0000256" key="4">
    <source>
        <dbReference type="ARBA" id="ARBA00023159"/>
    </source>
</evidence>